<name>A0ABP0EHD8_9ASCO</name>
<accession>A0ABP0EHD8</accession>
<evidence type="ECO:0000256" key="1">
    <source>
        <dbReference type="ARBA" id="ARBA00022786"/>
    </source>
</evidence>
<dbReference type="EMBL" id="OZ004258">
    <property type="protein sequence ID" value="CAK7913622.1"/>
    <property type="molecule type" value="Genomic_DNA"/>
</dbReference>
<organism evidence="3 4">
    <name type="scientific">[Candida] anglica</name>
    <dbReference type="NCBI Taxonomy" id="148631"/>
    <lineage>
        <taxon>Eukaryota</taxon>
        <taxon>Fungi</taxon>
        <taxon>Dikarya</taxon>
        <taxon>Ascomycota</taxon>
        <taxon>Saccharomycotina</taxon>
        <taxon>Pichiomycetes</taxon>
        <taxon>Debaryomycetaceae</taxon>
        <taxon>Kurtzmaniella</taxon>
    </lineage>
</organism>
<feature type="region of interest" description="Disordered" evidence="2">
    <location>
        <begin position="62"/>
        <end position="81"/>
    </location>
</feature>
<sequence length="106" mass="12264">MQYSILIVFVLSIDSTTLSCYLSFLPTLPYPYTFIYTMLRRPATTIKLTPEDILEYDDALSRHSQSAPYNEQSSHNEEQEHTILKFKDLPDVSVTRDERIGSTARQ</sequence>
<proteinExistence type="predicted"/>
<keyword evidence="1" id="KW-0833">Ubl conjugation pathway</keyword>
<evidence type="ECO:0000256" key="2">
    <source>
        <dbReference type="SAM" id="MobiDB-lite"/>
    </source>
</evidence>
<dbReference type="InterPro" id="IPR018860">
    <property type="entry name" value="APC_suCDC26"/>
</dbReference>
<feature type="compositionally biased region" description="Polar residues" evidence="2">
    <location>
        <begin position="62"/>
        <end position="73"/>
    </location>
</feature>
<dbReference type="Proteomes" id="UP001497600">
    <property type="component" value="Chromosome F"/>
</dbReference>
<keyword evidence="4" id="KW-1185">Reference proteome</keyword>
<protein>
    <recommendedName>
        <fullName evidence="5">Anaphase-promoting complex subunit CDC26</fullName>
    </recommendedName>
</protein>
<reference evidence="3 4" key="1">
    <citation type="submission" date="2024-01" db="EMBL/GenBank/DDBJ databases">
        <authorList>
            <consortium name="Genoscope - CEA"/>
            <person name="William W."/>
        </authorList>
    </citation>
    <scope>NUCLEOTIDE SEQUENCE [LARGE SCALE GENOMIC DNA]</scope>
    <source>
        <strain evidence="3 4">29B2s-10</strain>
    </source>
</reference>
<evidence type="ECO:0008006" key="5">
    <source>
        <dbReference type="Google" id="ProtNLM"/>
    </source>
</evidence>
<dbReference type="Pfam" id="PF10471">
    <property type="entry name" value="ANAPC_CDC26"/>
    <property type="match status" value="1"/>
</dbReference>
<evidence type="ECO:0000313" key="3">
    <source>
        <dbReference type="EMBL" id="CAK7913622.1"/>
    </source>
</evidence>
<evidence type="ECO:0000313" key="4">
    <source>
        <dbReference type="Proteomes" id="UP001497600"/>
    </source>
</evidence>
<gene>
    <name evidence="3" type="ORF">CAAN4_F12596</name>
</gene>